<evidence type="ECO:0000313" key="2">
    <source>
        <dbReference type="EMBL" id="KAG2589669.1"/>
    </source>
</evidence>
<sequence>MYSVAVVAGTFQSCCTWGPTWRTRGAVASRHLSSRRPATPAAPPLLSCPPIRARPLPLDCNQETKLPPTVSEFPSPSKNPEPRVQWAQIRQNHTPLALVRPPSQFFSLARGAAALLEGATSAWRFLHPSPR</sequence>
<comment type="caution">
    <text evidence="2">The sequence shown here is derived from an EMBL/GenBank/DDBJ whole genome shotgun (WGS) entry which is preliminary data.</text>
</comment>
<evidence type="ECO:0000313" key="3">
    <source>
        <dbReference type="Proteomes" id="UP000823388"/>
    </source>
</evidence>
<accession>A0A8T0RZ92</accession>
<dbReference type="AlphaFoldDB" id="A0A8T0RZ92"/>
<evidence type="ECO:0000256" key="1">
    <source>
        <dbReference type="SAM" id="MobiDB-lite"/>
    </source>
</evidence>
<organism evidence="2 3">
    <name type="scientific">Panicum virgatum</name>
    <name type="common">Blackwell switchgrass</name>
    <dbReference type="NCBI Taxonomy" id="38727"/>
    <lineage>
        <taxon>Eukaryota</taxon>
        <taxon>Viridiplantae</taxon>
        <taxon>Streptophyta</taxon>
        <taxon>Embryophyta</taxon>
        <taxon>Tracheophyta</taxon>
        <taxon>Spermatophyta</taxon>
        <taxon>Magnoliopsida</taxon>
        <taxon>Liliopsida</taxon>
        <taxon>Poales</taxon>
        <taxon>Poaceae</taxon>
        <taxon>PACMAD clade</taxon>
        <taxon>Panicoideae</taxon>
        <taxon>Panicodae</taxon>
        <taxon>Paniceae</taxon>
        <taxon>Panicinae</taxon>
        <taxon>Panicum</taxon>
        <taxon>Panicum sect. Hiantes</taxon>
    </lineage>
</organism>
<dbReference type="EMBL" id="CM029046">
    <property type="protein sequence ID" value="KAG2589669.1"/>
    <property type="molecule type" value="Genomic_DNA"/>
</dbReference>
<dbReference type="Proteomes" id="UP000823388">
    <property type="component" value="Chromosome 5N"/>
</dbReference>
<protein>
    <submittedName>
        <fullName evidence="2">Uncharacterized protein</fullName>
    </submittedName>
</protein>
<gene>
    <name evidence="2" type="ORF">PVAP13_5NG378681</name>
</gene>
<keyword evidence="3" id="KW-1185">Reference proteome</keyword>
<feature type="region of interest" description="Disordered" evidence="1">
    <location>
        <begin position="57"/>
        <end position="82"/>
    </location>
</feature>
<reference evidence="2" key="1">
    <citation type="submission" date="2020-05" db="EMBL/GenBank/DDBJ databases">
        <title>WGS assembly of Panicum virgatum.</title>
        <authorList>
            <person name="Lovell J.T."/>
            <person name="Jenkins J."/>
            <person name="Shu S."/>
            <person name="Juenger T.E."/>
            <person name="Schmutz J."/>
        </authorList>
    </citation>
    <scope>NUCLEOTIDE SEQUENCE</scope>
    <source>
        <strain evidence="2">AP13</strain>
    </source>
</reference>
<proteinExistence type="predicted"/>
<name>A0A8T0RZ92_PANVG</name>